<keyword evidence="3" id="KW-0731">Sigma factor</keyword>
<dbReference type="InterPro" id="IPR013249">
    <property type="entry name" value="RNA_pol_sigma70_r4_t2"/>
</dbReference>
<dbReference type="InterPro" id="IPR014284">
    <property type="entry name" value="RNA_pol_sigma-70_dom"/>
</dbReference>
<dbReference type="InterPro" id="IPR007627">
    <property type="entry name" value="RNA_pol_sigma70_r2"/>
</dbReference>
<dbReference type="OrthoDB" id="799938at2"/>
<dbReference type="Pfam" id="PF04542">
    <property type="entry name" value="Sigma70_r2"/>
    <property type="match status" value="1"/>
</dbReference>
<dbReference type="RefSeq" id="WP_090624960.1">
    <property type="nucleotide sequence ID" value="NZ_FOQO01000002.1"/>
</dbReference>
<evidence type="ECO:0000313" key="7">
    <source>
        <dbReference type="EMBL" id="SFI08530.1"/>
    </source>
</evidence>
<keyword evidence="8" id="KW-1185">Reference proteome</keyword>
<dbReference type="Pfam" id="PF08281">
    <property type="entry name" value="Sigma70_r4_2"/>
    <property type="match status" value="1"/>
</dbReference>
<protein>
    <submittedName>
        <fullName evidence="7">RNA polymerase sigma-70 factor, ECF subfamily</fullName>
    </submittedName>
</protein>
<dbReference type="SUPFAM" id="SSF88659">
    <property type="entry name" value="Sigma3 and sigma4 domains of RNA polymerase sigma factors"/>
    <property type="match status" value="1"/>
</dbReference>
<dbReference type="InterPro" id="IPR013325">
    <property type="entry name" value="RNA_pol_sigma_r2"/>
</dbReference>
<keyword evidence="4" id="KW-0804">Transcription</keyword>
<dbReference type="NCBIfam" id="TIGR02937">
    <property type="entry name" value="sigma70-ECF"/>
    <property type="match status" value="1"/>
</dbReference>
<evidence type="ECO:0000256" key="2">
    <source>
        <dbReference type="ARBA" id="ARBA00023015"/>
    </source>
</evidence>
<gene>
    <name evidence="7" type="ORF">SAMN05444682_102249</name>
</gene>
<dbReference type="PANTHER" id="PTHR43133:SF46">
    <property type="entry name" value="RNA POLYMERASE SIGMA-70 FACTOR ECF SUBFAMILY"/>
    <property type="match status" value="1"/>
</dbReference>
<dbReference type="Gene3D" id="1.10.1740.10">
    <property type="match status" value="1"/>
</dbReference>
<dbReference type="GO" id="GO:0016987">
    <property type="term" value="F:sigma factor activity"/>
    <property type="evidence" value="ECO:0007669"/>
    <property type="project" value="UniProtKB-KW"/>
</dbReference>
<evidence type="ECO:0000256" key="3">
    <source>
        <dbReference type="ARBA" id="ARBA00023082"/>
    </source>
</evidence>
<feature type="domain" description="RNA polymerase sigma factor 70 region 4 type 2" evidence="6">
    <location>
        <begin position="123"/>
        <end position="173"/>
    </location>
</feature>
<dbReference type="STRING" id="1477437.SAMN05444682_102249"/>
<reference evidence="7 8" key="1">
    <citation type="submission" date="2016-10" db="EMBL/GenBank/DDBJ databases">
        <authorList>
            <person name="de Groot N.N."/>
        </authorList>
    </citation>
    <scope>NUCLEOTIDE SEQUENCE [LARGE SCALE GENOMIC DNA]</scope>
    <source>
        <strain evidence="7 8">RK1</strain>
    </source>
</reference>
<dbReference type="GO" id="GO:0006352">
    <property type="term" value="P:DNA-templated transcription initiation"/>
    <property type="evidence" value="ECO:0007669"/>
    <property type="project" value="InterPro"/>
</dbReference>
<evidence type="ECO:0000259" key="6">
    <source>
        <dbReference type="Pfam" id="PF08281"/>
    </source>
</evidence>
<dbReference type="Proteomes" id="UP000198670">
    <property type="component" value="Unassembled WGS sequence"/>
</dbReference>
<proteinExistence type="inferred from homology"/>
<dbReference type="EMBL" id="FOQO01000002">
    <property type="protein sequence ID" value="SFI08530.1"/>
    <property type="molecule type" value="Genomic_DNA"/>
</dbReference>
<sequence>MALNKLYNETDILNKVAYGDEKAFAKLFYAYYNQIGEFVQGLTQDHEVTAEIVQEVFTKIWMDRHALRQVKRFDAYLFILSRNHTLNHIRQIVAERNKKEAYLSEIELIQPVVETKSTSDRYELIDQAVKLLPPQQQQVFTLRRQGLKNPEISERMNLSIESVKKYQHLAVKFISEFVKNQISISTF</sequence>
<accession>A0A1I3FBH8</accession>
<keyword evidence="2" id="KW-0805">Transcription regulation</keyword>
<evidence type="ECO:0000256" key="4">
    <source>
        <dbReference type="ARBA" id="ARBA00023163"/>
    </source>
</evidence>
<dbReference type="PANTHER" id="PTHR43133">
    <property type="entry name" value="RNA POLYMERASE ECF-TYPE SIGMA FACTO"/>
    <property type="match status" value="1"/>
</dbReference>
<name>A0A1I3FBH8_9SPHI</name>
<evidence type="ECO:0000313" key="8">
    <source>
        <dbReference type="Proteomes" id="UP000198670"/>
    </source>
</evidence>
<dbReference type="SUPFAM" id="SSF88946">
    <property type="entry name" value="Sigma2 domain of RNA polymerase sigma factors"/>
    <property type="match status" value="1"/>
</dbReference>
<dbReference type="AlphaFoldDB" id="A0A1I3FBH8"/>
<organism evidence="7 8">
    <name type="scientific">Parapedobacter indicus</name>
    <dbReference type="NCBI Taxonomy" id="1477437"/>
    <lineage>
        <taxon>Bacteria</taxon>
        <taxon>Pseudomonadati</taxon>
        <taxon>Bacteroidota</taxon>
        <taxon>Sphingobacteriia</taxon>
        <taxon>Sphingobacteriales</taxon>
        <taxon>Sphingobacteriaceae</taxon>
        <taxon>Parapedobacter</taxon>
    </lineage>
</organism>
<dbReference type="Gene3D" id="1.10.10.10">
    <property type="entry name" value="Winged helix-like DNA-binding domain superfamily/Winged helix DNA-binding domain"/>
    <property type="match status" value="1"/>
</dbReference>
<dbReference type="InterPro" id="IPR013324">
    <property type="entry name" value="RNA_pol_sigma_r3/r4-like"/>
</dbReference>
<evidence type="ECO:0000256" key="1">
    <source>
        <dbReference type="ARBA" id="ARBA00010641"/>
    </source>
</evidence>
<dbReference type="GO" id="GO:0003677">
    <property type="term" value="F:DNA binding"/>
    <property type="evidence" value="ECO:0007669"/>
    <property type="project" value="InterPro"/>
</dbReference>
<dbReference type="InterPro" id="IPR039425">
    <property type="entry name" value="RNA_pol_sigma-70-like"/>
</dbReference>
<evidence type="ECO:0000259" key="5">
    <source>
        <dbReference type="Pfam" id="PF04542"/>
    </source>
</evidence>
<comment type="similarity">
    <text evidence="1">Belongs to the sigma-70 factor family. ECF subfamily.</text>
</comment>
<dbReference type="InterPro" id="IPR036388">
    <property type="entry name" value="WH-like_DNA-bd_sf"/>
</dbReference>
<feature type="domain" description="RNA polymerase sigma-70 region 2" evidence="5">
    <location>
        <begin position="28"/>
        <end position="91"/>
    </location>
</feature>